<gene>
    <name evidence="6" type="ORF">PXEA_LOCUS14586</name>
</gene>
<protein>
    <recommendedName>
        <fullName evidence="3">Pre-rRNA-processing protein TSR2 homolog</fullName>
    </recommendedName>
</protein>
<evidence type="ECO:0000256" key="4">
    <source>
        <dbReference type="ARBA" id="ARBA00022552"/>
    </source>
</evidence>
<dbReference type="EMBL" id="CAAALY010049826">
    <property type="protein sequence ID" value="VEL21146.1"/>
    <property type="molecule type" value="Genomic_DNA"/>
</dbReference>
<organism evidence="6 7">
    <name type="scientific">Protopolystoma xenopodis</name>
    <dbReference type="NCBI Taxonomy" id="117903"/>
    <lineage>
        <taxon>Eukaryota</taxon>
        <taxon>Metazoa</taxon>
        <taxon>Spiralia</taxon>
        <taxon>Lophotrochozoa</taxon>
        <taxon>Platyhelminthes</taxon>
        <taxon>Monogenea</taxon>
        <taxon>Polyopisthocotylea</taxon>
        <taxon>Polystomatidea</taxon>
        <taxon>Polystomatidae</taxon>
        <taxon>Protopolystoma</taxon>
    </lineage>
</organism>
<dbReference type="OrthoDB" id="263560at2759"/>
<dbReference type="PANTHER" id="PTHR21250">
    <property type="entry name" value="PRE-RRNA-PROCESSING PROTEIN TSR2 HOMOLOG"/>
    <property type="match status" value="1"/>
</dbReference>
<evidence type="ECO:0000256" key="3">
    <source>
        <dbReference type="ARBA" id="ARBA00017551"/>
    </source>
</evidence>
<evidence type="ECO:0000256" key="5">
    <source>
        <dbReference type="SAM" id="MobiDB-lite"/>
    </source>
</evidence>
<feature type="compositionally biased region" description="Acidic residues" evidence="5">
    <location>
        <begin position="116"/>
        <end position="132"/>
    </location>
</feature>
<dbReference type="Proteomes" id="UP000784294">
    <property type="component" value="Unassembled WGS sequence"/>
</dbReference>
<name>A0A448WVD5_9PLAT</name>
<evidence type="ECO:0000256" key="2">
    <source>
        <dbReference type="ARBA" id="ARBA00006524"/>
    </source>
</evidence>
<feature type="region of interest" description="Disordered" evidence="5">
    <location>
        <begin position="116"/>
        <end position="146"/>
    </location>
</feature>
<evidence type="ECO:0000256" key="1">
    <source>
        <dbReference type="ARBA" id="ARBA00002210"/>
    </source>
</evidence>
<reference evidence="6" key="1">
    <citation type="submission" date="2018-11" db="EMBL/GenBank/DDBJ databases">
        <authorList>
            <consortium name="Pathogen Informatics"/>
        </authorList>
    </citation>
    <scope>NUCLEOTIDE SEQUENCE</scope>
</reference>
<dbReference type="AlphaFoldDB" id="A0A448WVD5"/>
<keyword evidence="4" id="KW-0698">rRNA processing</keyword>
<proteinExistence type="inferred from homology"/>
<accession>A0A448WVD5</accession>
<dbReference type="InterPro" id="IPR019398">
    <property type="entry name" value="Pre-rRNA_process_TSR2"/>
</dbReference>
<comment type="similarity">
    <text evidence="2">Belongs to the TSR2 family.</text>
</comment>
<dbReference type="GO" id="GO:0006364">
    <property type="term" value="P:rRNA processing"/>
    <property type="evidence" value="ECO:0007669"/>
    <property type="project" value="UniProtKB-KW"/>
</dbReference>
<comment type="function">
    <text evidence="1">May be involved in 20S pre-rRNA processing.</text>
</comment>
<evidence type="ECO:0000313" key="7">
    <source>
        <dbReference type="Proteomes" id="UP000784294"/>
    </source>
</evidence>
<comment type="caution">
    <text evidence="6">The sequence shown here is derived from an EMBL/GenBank/DDBJ whole genome shotgun (WGS) entry which is preliminary data.</text>
</comment>
<evidence type="ECO:0000313" key="6">
    <source>
        <dbReference type="EMBL" id="VEL21146.1"/>
    </source>
</evidence>
<sequence length="146" mass="16654">MDSYREYVTKVLASWTTLRLAEEHMFGGPNTPQKISDFLRDIPELLIRTRCKDEVCNMLDNYLNSKLNVLCDDGSQYEVSRLLFEGKELHRRGLVDELVRKIDSIPSPCDIKSCVADEELSEVGNDSDETDSSNDMSPSEFEPNID</sequence>
<keyword evidence="7" id="KW-1185">Reference proteome</keyword>
<dbReference type="Pfam" id="PF10273">
    <property type="entry name" value="WGG"/>
    <property type="match status" value="1"/>
</dbReference>